<evidence type="ECO:0000313" key="18">
    <source>
        <dbReference type="EMBL" id="JAV66895.1"/>
    </source>
</evidence>
<comment type="similarity">
    <text evidence="2">Belongs to the eukaryotic/archaeal PrmC-related family.</text>
</comment>
<evidence type="ECO:0000256" key="8">
    <source>
        <dbReference type="ARBA" id="ARBA00050903"/>
    </source>
</evidence>
<dbReference type="OrthoDB" id="406152at2759"/>
<dbReference type="EMBL" id="GEZM01068560">
    <property type="protein sequence ID" value="JAV66895.1"/>
    <property type="molecule type" value="Transcribed_RNA"/>
</dbReference>
<dbReference type="Pfam" id="PF05175">
    <property type="entry name" value="MTS"/>
    <property type="match status" value="1"/>
</dbReference>
<dbReference type="GO" id="GO:0036009">
    <property type="term" value="F:protein-glutamine N-methyltransferase activity"/>
    <property type="evidence" value="ECO:0007669"/>
    <property type="project" value="UniProtKB-ARBA"/>
</dbReference>
<dbReference type="GO" id="GO:0005634">
    <property type="term" value="C:nucleus"/>
    <property type="evidence" value="ECO:0007669"/>
    <property type="project" value="UniProtKB-SubCell"/>
</dbReference>
<evidence type="ECO:0000256" key="14">
    <source>
        <dbReference type="ARBA" id="ARBA00083337"/>
    </source>
</evidence>
<evidence type="ECO:0000256" key="1">
    <source>
        <dbReference type="ARBA" id="ARBA00004123"/>
    </source>
</evidence>
<dbReference type="FunFam" id="3.40.50.150:FF:000077">
    <property type="entry name" value="HemK methyltransferase family member 2"/>
    <property type="match status" value="1"/>
</dbReference>
<dbReference type="CTD" id="29104"/>
<protein>
    <recommendedName>
        <fullName evidence="15">Methyltransferase HEMK2</fullName>
    </recommendedName>
    <alternativeName>
        <fullName evidence="14">HemK methyltransferase family member 2</fullName>
    </alternativeName>
    <alternativeName>
        <fullName evidence="12">Lysine N-methyltransferase 9</fullName>
    </alternativeName>
    <alternativeName>
        <fullName evidence="11">Methylarsonite methyltransferase N6AMT1</fullName>
    </alternativeName>
    <alternativeName>
        <fullName evidence="16">Methyltransferase N6AMT1</fullName>
    </alternativeName>
    <alternativeName>
        <fullName evidence="13">Protein N(5)-glutamine methyltransferase</fullName>
    </alternativeName>
</protein>
<dbReference type="GO" id="GO:0035657">
    <property type="term" value="C:eRF1 methyltransferase complex"/>
    <property type="evidence" value="ECO:0007669"/>
    <property type="project" value="TreeGrafter"/>
</dbReference>
<evidence type="ECO:0000256" key="4">
    <source>
        <dbReference type="ARBA" id="ARBA00022679"/>
    </source>
</evidence>
<dbReference type="SUPFAM" id="SSF53335">
    <property type="entry name" value="S-adenosyl-L-methionine-dependent methyltransferases"/>
    <property type="match status" value="1"/>
</dbReference>
<dbReference type="AlphaFoldDB" id="A0A1Y1L4K5"/>
<name>A0A1Y1L4K5_PHOPY</name>
<evidence type="ECO:0000256" key="11">
    <source>
        <dbReference type="ARBA" id="ARBA00075330"/>
    </source>
</evidence>
<comment type="catalytic activity">
    <reaction evidence="8">
        <text>methylarsonous acid + S-adenosyl-L-methionine = dimethylarsinate + S-adenosyl-L-homocysteine + 2 H(+)</text>
        <dbReference type="Rhea" id="RHEA:11684"/>
        <dbReference type="ChEBI" id="CHEBI:15378"/>
        <dbReference type="ChEBI" id="CHEBI:16223"/>
        <dbReference type="ChEBI" id="CHEBI:17826"/>
        <dbReference type="ChEBI" id="CHEBI:57856"/>
        <dbReference type="ChEBI" id="CHEBI:59789"/>
    </reaction>
</comment>
<comment type="subcellular location">
    <subcellularLocation>
        <location evidence="1">Nucleus</location>
    </subcellularLocation>
</comment>
<comment type="function">
    <text evidence="9">Methyltransferase that can methylate proteins and, to a lower extent, arsenic. Catalytic subunit of a heterodimer with TRMT112, which monomethylates 'Lys-12' of histone H4 (H4K12me1), a modification present at the promoters of numerous genes encoding cell cycle regulators. Catalytic subunit of a heterodimer with TRMT112, which catalyzes N5-methylation of Glu residue of proteins with a Gly-Gln-Xaa-Xaa-Xaa-Arg motif. Methylates ETF1 on 'Gln-185'; ETF1 needs to be complexed to ERF3 in its GTP-bound form to be efficiently methylated. May also play a role in the modulation of arsenic-induced toxicity by mediating the conversion of monomethylarsonous acid (3+) into the less toxic dimethylarsonic acid. It however only plays a limited role in arsenic metabolism compared with AS3MT.</text>
</comment>
<dbReference type="InterPro" id="IPR002052">
    <property type="entry name" value="DNA_methylase_N6_adenine_CS"/>
</dbReference>
<dbReference type="Gene3D" id="3.40.50.150">
    <property type="entry name" value="Vaccinia Virus protein VP39"/>
    <property type="match status" value="1"/>
</dbReference>
<accession>A0A1Y1L4K5</accession>
<evidence type="ECO:0000256" key="2">
    <source>
        <dbReference type="ARBA" id="ARBA00006149"/>
    </source>
</evidence>
<feature type="domain" description="Methyltransferase small" evidence="17">
    <location>
        <begin position="43"/>
        <end position="118"/>
    </location>
</feature>
<comment type="subunit">
    <text evidence="10">Heterodimer; heterodimerization with TRMT112 is required for S-adenosyl-L-methionine-binding.</text>
</comment>
<keyword evidence="6" id="KW-0539">Nucleus</keyword>
<evidence type="ECO:0000256" key="10">
    <source>
        <dbReference type="ARBA" id="ARBA00062344"/>
    </source>
</evidence>
<dbReference type="PANTHER" id="PTHR45875:SF1">
    <property type="entry name" value="METHYLTRANSFERASE N6AMT1"/>
    <property type="match status" value="1"/>
</dbReference>
<dbReference type="GO" id="GO:0032259">
    <property type="term" value="P:methylation"/>
    <property type="evidence" value="ECO:0007669"/>
    <property type="project" value="UniProtKB-KW"/>
</dbReference>
<evidence type="ECO:0000256" key="15">
    <source>
        <dbReference type="ARBA" id="ARBA00093624"/>
    </source>
</evidence>
<dbReference type="CDD" id="cd02440">
    <property type="entry name" value="AdoMet_MTases"/>
    <property type="match status" value="1"/>
</dbReference>
<dbReference type="PANTHER" id="PTHR45875">
    <property type="entry name" value="METHYLTRANSFERASE N6AMT1"/>
    <property type="match status" value="1"/>
</dbReference>
<dbReference type="NCBIfam" id="TIGR00537">
    <property type="entry name" value="hemK_rel_arch"/>
    <property type="match status" value="1"/>
</dbReference>
<dbReference type="GO" id="GO:0003676">
    <property type="term" value="F:nucleic acid binding"/>
    <property type="evidence" value="ECO:0007669"/>
    <property type="project" value="InterPro"/>
</dbReference>
<evidence type="ECO:0000256" key="9">
    <source>
        <dbReference type="ARBA" id="ARBA00053180"/>
    </source>
</evidence>
<keyword evidence="3" id="KW-0489">Methyltransferase</keyword>
<dbReference type="InterPro" id="IPR052190">
    <property type="entry name" value="Euk-Arch_PrmC-MTase"/>
</dbReference>
<sequence>MSLRTPLYDLKQFNSVYEPSEDTFLLLDALESELTYIESLKPLLIVEVGSGSGIVITSVASFFKNEALYFSSDINPCACLCTLKTASLNNVHVHCINMDLLFNFKSTFDIVIFNPPYVCTEMSEISPGINRAWAGGLDGRVIIDRFLLHLEHVLKPKGVCYMVAIKENKPYEIIEKMSCNFNACVVKKRKILGEHLFVLRLIKL</sequence>
<evidence type="ECO:0000256" key="7">
    <source>
        <dbReference type="ARBA" id="ARBA00048619"/>
    </source>
</evidence>
<dbReference type="InterPro" id="IPR004557">
    <property type="entry name" value="PrmC-related"/>
</dbReference>
<evidence type="ECO:0000256" key="5">
    <source>
        <dbReference type="ARBA" id="ARBA00022691"/>
    </source>
</evidence>
<dbReference type="GeneID" id="116178582"/>
<dbReference type="KEGG" id="ppyr:116178582"/>
<evidence type="ECO:0000256" key="6">
    <source>
        <dbReference type="ARBA" id="ARBA00023242"/>
    </source>
</evidence>
<proteinExistence type="inferred from homology"/>
<dbReference type="InterPro" id="IPR007848">
    <property type="entry name" value="Small_mtfrase_dom"/>
</dbReference>
<dbReference type="InterPro" id="IPR029063">
    <property type="entry name" value="SAM-dependent_MTases_sf"/>
</dbReference>
<dbReference type="RefSeq" id="XP_031353989.1">
    <property type="nucleotide sequence ID" value="XM_031498129.1"/>
</dbReference>
<evidence type="ECO:0000259" key="17">
    <source>
        <dbReference type="Pfam" id="PF05175"/>
    </source>
</evidence>
<dbReference type="PROSITE" id="PS00092">
    <property type="entry name" value="N6_MTASE"/>
    <property type="match status" value="1"/>
</dbReference>
<evidence type="ECO:0000256" key="13">
    <source>
        <dbReference type="ARBA" id="ARBA00080992"/>
    </source>
</evidence>
<evidence type="ECO:0000256" key="12">
    <source>
        <dbReference type="ARBA" id="ARBA00076540"/>
    </source>
</evidence>
<keyword evidence="5" id="KW-0949">S-adenosyl-L-methionine</keyword>
<organism evidence="18">
    <name type="scientific">Photinus pyralis</name>
    <name type="common">Common eastern firefly</name>
    <name type="synonym">Lampyris pyralis</name>
    <dbReference type="NCBI Taxonomy" id="7054"/>
    <lineage>
        <taxon>Eukaryota</taxon>
        <taxon>Metazoa</taxon>
        <taxon>Ecdysozoa</taxon>
        <taxon>Arthropoda</taxon>
        <taxon>Hexapoda</taxon>
        <taxon>Insecta</taxon>
        <taxon>Pterygota</taxon>
        <taxon>Neoptera</taxon>
        <taxon>Endopterygota</taxon>
        <taxon>Coleoptera</taxon>
        <taxon>Polyphaga</taxon>
        <taxon>Elateriformia</taxon>
        <taxon>Elateroidea</taxon>
        <taxon>Lampyridae</taxon>
        <taxon>Lampyrinae</taxon>
        <taxon>Photinus</taxon>
    </lineage>
</organism>
<comment type="catalytic activity">
    <reaction evidence="7">
        <text>L-lysyl-[histone] + S-adenosyl-L-methionine = N(6)-methyl-L-lysyl-[histone] + S-adenosyl-L-homocysteine + H(+)</text>
        <dbReference type="Rhea" id="RHEA:10024"/>
        <dbReference type="Rhea" id="RHEA-COMP:9845"/>
        <dbReference type="Rhea" id="RHEA-COMP:9846"/>
        <dbReference type="ChEBI" id="CHEBI:15378"/>
        <dbReference type="ChEBI" id="CHEBI:29969"/>
        <dbReference type="ChEBI" id="CHEBI:57856"/>
        <dbReference type="ChEBI" id="CHEBI:59789"/>
        <dbReference type="ChEBI" id="CHEBI:61929"/>
    </reaction>
    <physiologicalReaction direction="left-to-right" evidence="7">
        <dbReference type="Rhea" id="RHEA:10025"/>
    </physiologicalReaction>
</comment>
<keyword evidence="4" id="KW-0808">Transferase</keyword>
<reference evidence="18" key="1">
    <citation type="journal article" date="2016" name="Sci. Rep.">
        <title>Molecular characterization of firefly nuptial gifts: a multi-omics approach sheds light on postcopulatory sexual selection.</title>
        <authorList>
            <person name="Al-Wathiqui N."/>
            <person name="Fallon T.R."/>
            <person name="South A."/>
            <person name="Weng J.K."/>
            <person name="Lewis S.M."/>
        </authorList>
    </citation>
    <scope>NUCLEOTIDE SEQUENCE</scope>
</reference>
<evidence type="ECO:0000256" key="3">
    <source>
        <dbReference type="ARBA" id="ARBA00022603"/>
    </source>
</evidence>
<evidence type="ECO:0000256" key="16">
    <source>
        <dbReference type="ARBA" id="ARBA00093667"/>
    </source>
</evidence>